<name>A0AAE3KSY1_9BACT</name>
<evidence type="ECO:0000313" key="2">
    <source>
        <dbReference type="EMBL" id="MCP9763553.1"/>
    </source>
</evidence>
<sequence length="99" mass="11356">MNLINAIHVGSRTFLPVDEIEFIKADFSYSHIFLKNGNRILVSTNLQKLQERFGKTMVRVHRSFLINPEANIEIFGKEFISPSGRKGLISRRLGKNLNI</sequence>
<dbReference type="EMBL" id="RJUF01000031">
    <property type="protein sequence ID" value="MCP9763553.1"/>
    <property type="molecule type" value="Genomic_DNA"/>
</dbReference>
<dbReference type="PROSITE" id="PS50930">
    <property type="entry name" value="HTH_LYTTR"/>
    <property type="match status" value="1"/>
</dbReference>
<dbReference type="Gene3D" id="2.40.50.1020">
    <property type="entry name" value="LytTr DNA-binding domain"/>
    <property type="match status" value="1"/>
</dbReference>
<evidence type="ECO:0000313" key="3">
    <source>
        <dbReference type="Proteomes" id="UP001204144"/>
    </source>
</evidence>
<proteinExistence type="predicted"/>
<gene>
    <name evidence="2" type="ORF">EGI31_11350</name>
</gene>
<reference evidence="2 3" key="1">
    <citation type="submission" date="2018-11" db="EMBL/GenBank/DDBJ databases">
        <title>Novel bacteria species description.</title>
        <authorList>
            <person name="Han J.-H."/>
        </authorList>
    </citation>
    <scope>NUCLEOTIDE SEQUENCE [LARGE SCALE GENOMIC DNA]</scope>
    <source>
        <strain evidence="2 3">KCTC23259</strain>
    </source>
</reference>
<evidence type="ECO:0000259" key="1">
    <source>
        <dbReference type="PROSITE" id="PS50930"/>
    </source>
</evidence>
<dbReference type="AlphaFoldDB" id="A0AAE3KSY1"/>
<accession>A0AAE3KSY1</accession>
<comment type="caution">
    <text evidence="2">The sequence shown here is derived from an EMBL/GenBank/DDBJ whole genome shotgun (WGS) entry which is preliminary data.</text>
</comment>
<dbReference type="InterPro" id="IPR007492">
    <property type="entry name" value="LytTR_DNA-bd_dom"/>
</dbReference>
<organism evidence="2 3">
    <name type="scientific">Lacihabitans soyangensis</name>
    <dbReference type="NCBI Taxonomy" id="869394"/>
    <lineage>
        <taxon>Bacteria</taxon>
        <taxon>Pseudomonadati</taxon>
        <taxon>Bacteroidota</taxon>
        <taxon>Cytophagia</taxon>
        <taxon>Cytophagales</taxon>
        <taxon>Leadbetterellaceae</taxon>
        <taxon>Lacihabitans</taxon>
    </lineage>
</organism>
<dbReference type="Pfam" id="PF04397">
    <property type="entry name" value="LytTR"/>
    <property type="match status" value="1"/>
</dbReference>
<dbReference type="GO" id="GO:0003677">
    <property type="term" value="F:DNA binding"/>
    <property type="evidence" value="ECO:0007669"/>
    <property type="project" value="InterPro"/>
</dbReference>
<dbReference type="SMART" id="SM00850">
    <property type="entry name" value="LytTR"/>
    <property type="match status" value="1"/>
</dbReference>
<feature type="domain" description="HTH LytTR-type" evidence="1">
    <location>
        <begin position="5"/>
        <end position="99"/>
    </location>
</feature>
<keyword evidence="3" id="KW-1185">Reference proteome</keyword>
<dbReference type="RefSeq" id="WP_255037333.1">
    <property type="nucleotide sequence ID" value="NZ_RJUF01000031.1"/>
</dbReference>
<dbReference type="Proteomes" id="UP001204144">
    <property type="component" value="Unassembled WGS sequence"/>
</dbReference>
<protein>
    <submittedName>
        <fullName evidence="2">LytTR family transcriptional regulator</fullName>
    </submittedName>
</protein>